<dbReference type="InterPro" id="IPR036291">
    <property type="entry name" value="NAD(P)-bd_dom_sf"/>
</dbReference>
<dbReference type="InterPro" id="IPR000683">
    <property type="entry name" value="Gfo/Idh/MocA-like_OxRdtase_N"/>
</dbReference>
<protein>
    <submittedName>
        <fullName evidence="5">Oxidoreductase domain-containing protein</fullName>
    </submittedName>
</protein>
<dbReference type="Proteomes" id="UP000019062">
    <property type="component" value="Unassembled WGS sequence"/>
</dbReference>
<dbReference type="GO" id="GO:0000166">
    <property type="term" value="F:nucleotide binding"/>
    <property type="evidence" value="ECO:0007669"/>
    <property type="project" value="InterPro"/>
</dbReference>
<dbReference type="RefSeq" id="WP_051448768.1">
    <property type="nucleotide sequence ID" value="NZ_ASQA01000034.1"/>
</dbReference>
<organism evidence="5 6">
    <name type="scientific">Viridibacillus arenosi FSL R5-213</name>
    <dbReference type="NCBI Taxonomy" id="1227360"/>
    <lineage>
        <taxon>Bacteria</taxon>
        <taxon>Bacillati</taxon>
        <taxon>Bacillota</taxon>
        <taxon>Bacilli</taxon>
        <taxon>Bacillales</taxon>
        <taxon>Caryophanaceae</taxon>
        <taxon>Viridibacillus</taxon>
    </lineage>
</organism>
<dbReference type="Pfam" id="PF01408">
    <property type="entry name" value="GFO_IDH_MocA"/>
    <property type="match status" value="1"/>
</dbReference>
<dbReference type="EMBL" id="ASQA01000034">
    <property type="protein sequence ID" value="ETT82352.1"/>
    <property type="molecule type" value="Genomic_DNA"/>
</dbReference>
<gene>
    <name evidence="5" type="ORF">C176_15217</name>
</gene>
<comment type="caution">
    <text evidence="5">The sequence shown here is derived from an EMBL/GenBank/DDBJ whole genome shotgun (WGS) entry which is preliminary data.</text>
</comment>
<reference evidence="5 6" key="1">
    <citation type="journal article" date="2014" name="BMC Genomics">
        <title>Genomic comparison of sporeforming bacilli isolated from milk.</title>
        <authorList>
            <person name="Moreno Switt A.I."/>
            <person name="Andrus A.D."/>
            <person name="Ranieri M.L."/>
            <person name="Orsi R.H."/>
            <person name="Ivy R."/>
            <person name="den Bakker H.C."/>
            <person name="Martin N.H."/>
            <person name="Wiedmann M."/>
            <person name="Boor K.J."/>
        </authorList>
    </citation>
    <scope>NUCLEOTIDE SEQUENCE [LARGE SCALE GENOMIC DNA]</scope>
    <source>
        <strain evidence="5 6">FSL R5-213</strain>
    </source>
</reference>
<dbReference type="SUPFAM" id="SSF51735">
    <property type="entry name" value="NAD(P)-binding Rossmann-fold domains"/>
    <property type="match status" value="1"/>
</dbReference>
<sequence>MTIKWGILSAATIAKNYVMPAIQEAGGNILAIASRSQDLTEIQQAFQIPYTLNDYNQLLDMDEIDAVYIALPNSFHFEWIMKAIEHGKHVLCEKPIVLSLEELQIIQQKSIEKKVKVMEAFMYRFHPQIIETKKLLEEGAIGEVLTIRSQFHFTLENWTDDIRVNPNLGGGTLYDIGCYCINVQQFLLDKKVVTYHVLQGRKSNVDVHLTIQVQYEDGILGLIDCSFLGEFSQSVDLIGTEGSLRLPFAFRTDLNQDFGVIQLIQNGQLSSQHIEGNAYKNQIEHFQKSIEQREFQPYSFDSMLEQVAILEEFQTTLKREGVIG</sequence>
<proteinExistence type="inferred from homology"/>
<name>W4EQS2_9BACL</name>
<dbReference type="AlphaFoldDB" id="W4EQS2"/>
<dbReference type="Gene3D" id="3.30.360.10">
    <property type="entry name" value="Dihydrodipicolinate Reductase, domain 2"/>
    <property type="match status" value="1"/>
</dbReference>
<dbReference type="PANTHER" id="PTHR22604:SF105">
    <property type="entry name" value="TRANS-1,2-DIHYDROBENZENE-1,2-DIOL DEHYDROGENASE"/>
    <property type="match status" value="1"/>
</dbReference>
<evidence type="ECO:0000313" key="5">
    <source>
        <dbReference type="EMBL" id="ETT82352.1"/>
    </source>
</evidence>
<evidence type="ECO:0000313" key="6">
    <source>
        <dbReference type="Proteomes" id="UP000019062"/>
    </source>
</evidence>
<keyword evidence="2" id="KW-0560">Oxidoreductase</keyword>
<comment type="similarity">
    <text evidence="1">Belongs to the Gfo/Idh/MocA family.</text>
</comment>
<evidence type="ECO:0000256" key="2">
    <source>
        <dbReference type="ARBA" id="ARBA00023002"/>
    </source>
</evidence>
<dbReference type="SUPFAM" id="SSF55347">
    <property type="entry name" value="Glyceraldehyde-3-phosphate dehydrogenase-like, C-terminal domain"/>
    <property type="match status" value="1"/>
</dbReference>
<accession>W4EQS2</accession>
<feature type="domain" description="Gfo/Idh/MocA-like oxidoreductase N-terminal" evidence="3">
    <location>
        <begin position="4"/>
        <end position="120"/>
    </location>
</feature>
<evidence type="ECO:0000259" key="4">
    <source>
        <dbReference type="Pfam" id="PF22725"/>
    </source>
</evidence>
<evidence type="ECO:0000259" key="3">
    <source>
        <dbReference type="Pfam" id="PF01408"/>
    </source>
</evidence>
<feature type="domain" description="GFO/IDH/MocA-like oxidoreductase" evidence="4">
    <location>
        <begin position="131"/>
        <end position="245"/>
    </location>
</feature>
<dbReference type="InterPro" id="IPR055170">
    <property type="entry name" value="GFO_IDH_MocA-like_dom"/>
</dbReference>
<dbReference type="PANTHER" id="PTHR22604">
    <property type="entry name" value="OXIDOREDUCTASES"/>
    <property type="match status" value="1"/>
</dbReference>
<dbReference type="eggNOG" id="COG0673">
    <property type="taxonomic scope" value="Bacteria"/>
</dbReference>
<dbReference type="InterPro" id="IPR050984">
    <property type="entry name" value="Gfo/Idh/MocA_domain"/>
</dbReference>
<keyword evidence="6" id="KW-1185">Reference proteome</keyword>
<dbReference type="GO" id="GO:0016491">
    <property type="term" value="F:oxidoreductase activity"/>
    <property type="evidence" value="ECO:0007669"/>
    <property type="project" value="UniProtKB-KW"/>
</dbReference>
<dbReference type="Pfam" id="PF22725">
    <property type="entry name" value="GFO_IDH_MocA_C3"/>
    <property type="match status" value="1"/>
</dbReference>
<evidence type="ECO:0000256" key="1">
    <source>
        <dbReference type="ARBA" id="ARBA00010928"/>
    </source>
</evidence>
<dbReference type="Gene3D" id="3.40.50.720">
    <property type="entry name" value="NAD(P)-binding Rossmann-like Domain"/>
    <property type="match status" value="1"/>
</dbReference>